<sequence length="89" mass="10414">MTESRIISTNRYEGKRTAIIRNGMESFEVIIDKVTGITEVWKAQFKKLERGYEEEVFPKLIFKGNTKSVKSKYKSPKEMINNYMMNGLI</sequence>
<dbReference type="EMBL" id="JBEGDG010000007">
    <property type="protein sequence ID" value="MEQ6355231.1"/>
    <property type="molecule type" value="Genomic_DNA"/>
</dbReference>
<dbReference type="Proteomes" id="UP001478862">
    <property type="component" value="Unassembled WGS sequence"/>
</dbReference>
<proteinExistence type="predicted"/>
<dbReference type="RefSeq" id="WP_349659860.1">
    <property type="nucleotide sequence ID" value="NZ_JBEGDG010000007.1"/>
</dbReference>
<evidence type="ECO:0000313" key="2">
    <source>
        <dbReference type="Proteomes" id="UP001478862"/>
    </source>
</evidence>
<reference evidence="1 2" key="1">
    <citation type="submission" date="2024-06" db="EMBL/GenBank/DDBJ databases">
        <title>Lysinibacillus zambalefons sp. nov., a Novel Firmicute Isolated from the Poon Bato Zambales Hyperalkaline Spring.</title>
        <authorList>
            <person name="Aja J.A."/>
            <person name="Lazaro J.E.H."/>
            <person name="Llorin L.D."/>
            <person name="Lim K.R."/>
            <person name="Teodosio J."/>
            <person name="Dalisay D.S."/>
        </authorList>
    </citation>
    <scope>NUCLEOTIDE SEQUENCE [LARGE SCALE GENOMIC DNA]</scope>
    <source>
        <strain evidence="1 2">M3</strain>
    </source>
</reference>
<comment type="caution">
    <text evidence="1">The sequence shown here is derived from an EMBL/GenBank/DDBJ whole genome shotgun (WGS) entry which is preliminary data.</text>
</comment>
<accession>A0ABV1MRW0</accession>
<organism evidence="1 2">
    <name type="scientific">Lysinibacillus zambalensis</name>
    <dbReference type="NCBI Taxonomy" id="3160866"/>
    <lineage>
        <taxon>Bacteria</taxon>
        <taxon>Bacillati</taxon>
        <taxon>Bacillota</taxon>
        <taxon>Bacilli</taxon>
        <taxon>Bacillales</taxon>
        <taxon>Bacillaceae</taxon>
        <taxon>Lysinibacillus</taxon>
    </lineage>
</organism>
<protein>
    <submittedName>
        <fullName evidence="1">Uncharacterized protein</fullName>
    </submittedName>
</protein>
<keyword evidence="2" id="KW-1185">Reference proteome</keyword>
<name>A0ABV1MRW0_9BACI</name>
<gene>
    <name evidence="1" type="ORF">ABNX05_11435</name>
</gene>
<evidence type="ECO:0000313" key="1">
    <source>
        <dbReference type="EMBL" id="MEQ6355231.1"/>
    </source>
</evidence>